<keyword evidence="3" id="KW-1185">Reference proteome</keyword>
<dbReference type="EMBL" id="KZ992126">
    <property type="protein sequence ID" value="RKP22425.1"/>
    <property type="molecule type" value="Genomic_DNA"/>
</dbReference>
<proteinExistence type="predicted"/>
<dbReference type="SUPFAM" id="SSF48179">
    <property type="entry name" value="6-phosphogluconate dehydrogenase C-terminal domain-like"/>
    <property type="match status" value="1"/>
</dbReference>
<dbReference type="AlphaFoldDB" id="A0A4P9YRW4"/>
<evidence type="ECO:0000313" key="2">
    <source>
        <dbReference type="EMBL" id="RKP22425.1"/>
    </source>
</evidence>
<evidence type="ECO:0000313" key="3">
    <source>
        <dbReference type="Proteomes" id="UP000278143"/>
    </source>
</evidence>
<sequence length="202" mass="23220">ALLNPSARVQISQYARSVTELFTLMIQERADEFRARVYEAAQFVFGKVENGQRRAKQILLSDEVLDQFSLSSVPKEKRKPNSHLSLLAMVDCWHALRINPYDHLICQTPPFRLWVGIVEYLFHDEDMLASSIEAALYDRSVRGEDLNFYSAAQGWAQCVALGSMEGYRLRFEDTSAFFKDRLREAGQLSSQMITTITKHIHK</sequence>
<evidence type="ECO:0000256" key="1">
    <source>
        <dbReference type="ARBA" id="ARBA00023002"/>
    </source>
</evidence>
<dbReference type="Gene3D" id="1.10.3660.10">
    <property type="entry name" value="6-phosphogluconate dehydrogenase C-terminal like domain"/>
    <property type="match status" value="2"/>
</dbReference>
<dbReference type="GO" id="GO:0008977">
    <property type="term" value="F:prephenate dehydrogenase (NAD+) activity"/>
    <property type="evidence" value="ECO:0007669"/>
    <property type="project" value="TreeGrafter"/>
</dbReference>
<gene>
    <name evidence="2" type="ORF">SYNPS1DRAFT_20080</name>
</gene>
<dbReference type="InterPro" id="IPR008927">
    <property type="entry name" value="6-PGluconate_DH-like_C_sf"/>
</dbReference>
<name>A0A4P9YRW4_9FUNG</name>
<dbReference type="GO" id="GO:0006571">
    <property type="term" value="P:tyrosine biosynthetic process"/>
    <property type="evidence" value="ECO:0007669"/>
    <property type="project" value="TreeGrafter"/>
</dbReference>
<reference evidence="3" key="1">
    <citation type="journal article" date="2018" name="Nat. Microbiol.">
        <title>Leveraging single-cell genomics to expand the fungal tree of life.</title>
        <authorList>
            <person name="Ahrendt S.R."/>
            <person name="Quandt C.A."/>
            <person name="Ciobanu D."/>
            <person name="Clum A."/>
            <person name="Salamov A."/>
            <person name="Andreopoulos B."/>
            <person name="Cheng J.F."/>
            <person name="Woyke T."/>
            <person name="Pelin A."/>
            <person name="Henrissat B."/>
            <person name="Reynolds N.K."/>
            <person name="Benny G.L."/>
            <person name="Smith M.E."/>
            <person name="James T.Y."/>
            <person name="Grigoriev I.V."/>
        </authorList>
    </citation>
    <scope>NUCLEOTIDE SEQUENCE [LARGE SCALE GENOMIC DNA]</scope>
    <source>
        <strain evidence="3">Benny S71-1</strain>
    </source>
</reference>
<dbReference type="OrthoDB" id="5399569at2759"/>
<dbReference type="PANTHER" id="PTHR21363:SF0">
    <property type="entry name" value="PREPHENATE DEHYDROGENASE [NADP(+)]"/>
    <property type="match status" value="1"/>
</dbReference>
<accession>A0A4P9YRW4</accession>
<dbReference type="Proteomes" id="UP000278143">
    <property type="component" value="Unassembled WGS sequence"/>
</dbReference>
<dbReference type="PANTHER" id="PTHR21363">
    <property type="entry name" value="PREPHENATE DEHYDROGENASE"/>
    <property type="match status" value="1"/>
</dbReference>
<feature type="non-terminal residue" evidence="2">
    <location>
        <position position="1"/>
    </location>
</feature>
<keyword evidence="1" id="KW-0560">Oxidoreductase</keyword>
<dbReference type="GO" id="GO:0070403">
    <property type="term" value="F:NAD+ binding"/>
    <property type="evidence" value="ECO:0007669"/>
    <property type="project" value="TreeGrafter"/>
</dbReference>
<organism evidence="2 3">
    <name type="scientific">Syncephalis pseudoplumigaleata</name>
    <dbReference type="NCBI Taxonomy" id="1712513"/>
    <lineage>
        <taxon>Eukaryota</taxon>
        <taxon>Fungi</taxon>
        <taxon>Fungi incertae sedis</taxon>
        <taxon>Zoopagomycota</taxon>
        <taxon>Zoopagomycotina</taxon>
        <taxon>Zoopagomycetes</taxon>
        <taxon>Zoopagales</taxon>
        <taxon>Piptocephalidaceae</taxon>
        <taxon>Syncephalis</taxon>
    </lineage>
</organism>
<protein>
    <submittedName>
        <fullName evidence="2">Uncharacterized protein</fullName>
    </submittedName>
</protein>
<dbReference type="InterPro" id="IPR050812">
    <property type="entry name" value="Preph/Arog_dehydrog"/>
</dbReference>